<dbReference type="AlphaFoldDB" id="A0A1Y2GRW8"/>
<dbReference type="InParanoid" id="A0A1Y2GRW8"/>
<dbReference type="Proteomes" id="UP000193648">
    <property type="component" value="Unassembled WGS sequence"/>
</dbReference>
<organism evidence="1 2">
    <name type="scientific">Lobosporangium transversale</name>
    <dbReference type="NCBI Taxonomy" id="64571"/>
    <lineage>
        <taxon>Eukaryota</taxon>
        <taxon>Fungi</taxon>
        <taxon>Fungi incertae sedis</taxon>
        <taxon>Mucoromycota</taxon>
        <taxon>Mortierellomycotina</taxon>
        <taxon>Mortierellomycetes</taxon>
        <taxon>Mortierellales</taxon>
        <taxon>Mortierellaceae</taxon>
        <taxon>Lobosporangium</taxon>
    </lineage>
</organism>
<reference evidence="1 2" key="1">
    <citation type="submission" date="2016-07" db="EMBL/GenBank/DDBJ databases">
        <title>Pervasive Adenine N6-methylation of Active Genes in Fungi.</title>
        <authorList>
            <consortium name="DOE Joint Genome Institute"/>
            <person name="Mondo S.J."/>
            <person name="Dannebaum R.O."/>
            <person name="Kuo R.C."/>
            <person name="Labutti K."/>
            <person name="Haridas S."/>
            <person name="Kuo A."/>
            <person name="Salamov A."/>
            <person name="Ahrendt S.R."/>
            <person name="Lipzen A."/>
            <person name="Sullivan W."/>
            <person name="Andreopoulos W.B."/>
            <person name="Clum A."/>
            <person name="Lindquist E."/>
            <person name="Daum C."/>
            <person name="Ramamoorthy G.K."/>
            <person name="Gryganskyi A."/>
            <person name="Culley D."/>
            <person name="Magnuson J.K."/>
            <person name="James T.Y."/>
            <person name="O'Malley M.A."/>
            <person name="Stajich J.E."/>
            <person name="Spatafora J.W."/>
            <person name="Visel A."/>
            <person name="Grigoriev I.V."/>
        </authorList>
    </citation>
    <scope>NUCLEOTIDE SEQUENCE [LARGE SCALE GENOMIC DNA]</scope>
    <source>
        <strain evidence="1 2">NRRL 3116</strain>
    </source>
</reference>
<dbReference type="RefSeq" id="XP_021882780.1">
    <property type="nucleotide sequence ID" value="XM_022028671.1"/>
</dbReference>
<protein>
    <submittedName>
        <fullName evidence="1">Uncharacterized protein</fullName>
    </submittedName>
</protein>
<sequence length="85" mass="9487">MDNNSGTLLAVWGARPALASHLQTGLTDPMAHMVAAMQKEMEIIKKHYLVSTQAQESNSSDNNNLFEHLIHSHLRSSRYPIFLVA</sequence>
<comment type="caution">
    <text evidence="1">The sequence shown here is derived from an EMBL/GenBank/DDBJ whole genome shotgun (WGS) entry which is preliminary data.</text>
</comment>
<gene>
    <name evidence="1" type="ORF">BCR41DRAFT_394782</name>
</gene>
<evidence type="ECO:0000313" key="1">
    <source>
        <dbReference type="EMBL" id="ORZ20871.1"/>
    </source>
</evidence>
<evidence type="ECO:0000313" key="2">
    <source>
        <dbReference type="Proteomes" id="UP000193648"/>
    </source>
</evidence>
<keyword evidence="2" id="KW-1185">Reference proteome</keyword>
<accession>A0A1Y2GRW8</accession>
<proteinExistence type="predicted"/>
<dbReference type="GeneID" id="33570514"/>
<dbReference type="EMBL" id="MCFF01000012">
    <property type="protein sequence ID" value="ORZ20871.1"/>
    <property type="molecule type" value="Genomic_DNA"/>
</dbReference>
<name>A0A1Y2GRW8_9FUNG</name>